<evidence type="ECO:0000313" key="5">
    <source>
        <dbReference type="Proteomes" id="UP000315017"/>
    </source>
</evidence>
<dbReference type="AlphaFoldDB" id="A0A517Y485"/>
<dbReference type="RefSeq" id="WP_145083323.1">
    <property type="nucleotide sequence ID" value="NZ_CP036274.1"/>
</dbReference>
<evidence type="ECO:0000256" key="3">
    <source>
        <dbReference type="PROSITE-ProRule" id="PRU00221"/>
    </source>
</evidence>
<dbReference type="InterPro" id="IPR020472">
    <property type="entry name" value="WD40_PAC1"/>
</dbReference>
<dbReference type="OrthoDB" id="246112at2"/>
<dbReference type="SUPFAM" id="SSF50978">
    <property type="entry name" value="WD40 repeat-like"/>
    <property type="match status" value="1"/>
</dbReference>
<dbReference type="InterPro" id="IPR001680">
    <property type="entry name" value="WD40_rpt"/>
</dbReference>
<dbReference type="PANTHER" id="PTHR19879">
    <property type="entry name" value="TRANSCRIPTION INITIATION FACTOR TFIID"/>
    <property type="match status" value="1"/>
</dbReference>
<dbReference type="SMART" id="SM00320">
    <property type="entry name" value="WD40"/>
    <property type="match status" value="6"/>
</dbReference>
<evidence type="ECO:0000313" key="4">
    <source>
        <dbReference type="EMBL" id="QDU25053.1"/>
    </source>
</evidence>
<dbReference type="PROSITE" id="PS50294">
    <property type="entry name" value="WD_REPEATS_REGION"/>
    <property type="match status" value="2"/>
</dbReference>
<dbReference type="InterPro" id="IPR015943">
    <property type="entry name" value="WD40/YVTN_repeat-like_dom_sf"/>
</dbReference>
<dbReference type="Gene3D" id="2.130.10.10">
    <property type="entry name" value="YVTN repeat-like/Quinoprotein amine dehydrogenase"/>
    <property type="match status" value="2"/>
</dbReference>
<sequence length="348" mass="38198">MSFIMPGKLTKTEKTYFVDDGAKRGPLTMFRVRFHPTGDKLLALCVDRRVACWDLNGELQAVKNKKEKCVVGELLCPHEIGWIRGFDIHPRGEFVATGGSDRTLRLWKWTDGRPGEKPLHQTAAHDGWVEAVAFSPDGNTLATAGADRIVKIWSARELQPQHSLTGHTRYAADLVFTPDGRFLISGGEDGKLIVWDTQSWQIVRTIDFGGANDQYGQIPRHSGVHRLAASHDSRWLAAAGGEKLDVFDLASAELVASERVSMDVAFQPTGNVLIGGESEVKSWSYQAEKFAPPEKDKNGKPQAAKSIPGESLAAIKRGDWSLGMQFSSDGKRLALGKADGTVDLYELT</sequence>
<dbReference type="Pfam" id="PF00400">
    <property type="entry name" value="WD40"/>
    <property type="match status" value="3"/>
</dbReference>
<keyword evidence="5" id="KW-1185">Reference proteome</keyword>
<keyword evidence="1 3" id="KW-0853">WD repeat</keyword>
<dbReference type="PRINTS" id="PR00320">
    <property type="entry name" value="GPROTEINBRPT"/>
</dbReference>
<feature type="repeat" description="WD" evidence="3">
    <location>
        <begin position="164"/>
        <end position="205"/>
    </location>
</feature>
<dbReference type="InterPro" id="IPR019775">
    <property type="entry name" value="WD40_repeat_CS"/>
</dbReference>
<evidence type="ECO:0000256" key="1">
    <source>
        <dbReference type="ARBA" id="ARBA00022574"/>
    </source>
</evidence>
<dbReference type="PROSITE" id="PS50082">
    <property type="entry name" value="WD_REPEATS_2"/>
    <property type="match status" value="3"/>
</dbReference>
<dbReference type="KEGG" id="aagg:ETAA8_01140"/>
<dbReference type="EMBL" id="CP036274">
    <property type="protein sequence ID" value="QDU25053.1"/>
    <property type="molecule type" value="Genomic_DNA"/>
</dbReference>
<proteinExistence type="predicted"/>
<reference evidence="4 5" key="1">
    <citation type="submission" date="2019-02" db="EMBL/GenBank/DDBJ databases">
        <title>Deep-cultivation of Planctomycetes and their phenomic and genomic characterization uncovers novel biology.</title>
        <authorList>
            <person name="Wiegand S."/>
            <person name="Jogler M."/>
            <person name="Boedeker C."/>
            <person name="Pinto D."/>
            <person name="Vollmers J."/>
            <person name="Rivas-Marin E."/>
            <person name="Kohn T."/>
            <person name="Peeters S.H."/>
            <person name="Heuer A."/>
            <person name="Rast P."/>
            <person name="Oberbeckmann S."/>
            <person name="Bunk B."/>
            <person name="Jeske O."/>
            <person name="Meyerdierks A."/>
            <person name="Storesund J.E."/>
            <person name="Kallscheuer N."/>
            <person name="Luecker S."/>
            <person name="Lage O.M."/>
            <person name="Pohl T."/>
            <person name="Merkel B.J."/>
            <person name="Hornburger P."/>
            <person name="Mueller R.-W."/>
            <person name="Bruemmer F."/>
            <person name="Labrenz M."/>
            <person name="Spormann A.M."/>
            <person name="Op den Camp H."/>
            <person name="Overmann J."/>
            <person name="Amann R."/>
            <person name="Jetten M.S.M."/>
            <person name="Mascher T."/>
            <person name="Medema M.H."/>
            <person name="Devos D.P."/>
            <person name="Kaster A.-K."/>
            <person name="Ovreas L."/>
            <person name="Rohde M."/>
            <person name="Galperin M.Y."/>
            <person name="Jogler C."/>
        </authorList>
    </citation>
    <scope>NUCLEOTIDE SEQUENCE [LARGE SCALE GENOMIC DNA]</scope>
    <source>
        <strain evidence="4 5">ETA_A8</strain>
    </source>
</reference>
<dbReference type="Proteomes" id="UP000315017">
    <property type="component" value="Chromosome"/>
</dbReference>
<dbReference type="PROSITE" id="PS00678">
    <property type="entry name" value="WD_REPEATS_1"/>
    <property type="match status" value="1"/>
</dbReference>
<organism evidence="4 5">
    <name type="scientific">Anatilimnocola aggregata</name>
    <dbReference type="NCBI Taxonomy" id="2528021"/>
    <lineage>
        <taxon>Bacteria</taxon>
        <taxon>Pseudomonadati</taxon>
        <taxon>Planctomycetota</taxon>
        <taxon>Planctomycetia</taxon>
        <taxon>Pirellulales</taxon>
        <taxon>Pirellulaceae</taxon>
        <taxon>Anatilimnocola</taxon>
    </lineage>
</organism>
<name>A0A517Y485_9BACT</name>
<dbReference type="PANTHER" id="PTHR19879:SF9">
    <property type="entry name" value="TRANSCRIPTION INITIATION FACTOR TFIID SUBUNIT 5"/>
    <property type="match status" value="1"/>
</dbReference>
<feature type="repeat" description="WD" evidence="3">
    <location>
        <begin position="83"/>
        <end position="108"/>
    </location>
</feature>
<keyword evidence="2" id="KW-0677">Repeat</keyword>
<accession>A0A517Y485</accession>
<dbReference type="InterPro" id="IPR036322">
    <property type="entry name" value="WD40_repeat_dom_sf"/>
</dbReference>
<gene>
    <name evidence="4" type="ORF">ETAA8_01140</name>
</gene>
<dbReference type="CDD" id="cd00200">
    <property type="entry name" value="WD40"/>
    <property type="match status" value="1"/>
</dbReference>
<protein>
    <submittedName>
        <fullName evidence="4">WD domain, G-beta repeat</fullName>
    </submittedName>
</protein>
<evidence type="ECO:0000256" key="2">
    <source>
        <dbReference type="ARBA" id="ARBA00022737"/>
    </source>
</evidence>
<feature type="repeat" description="WD" evidence="3">
    <location>
        <begin position="122"/>
        <end position="163"/>
    </location>
</feature>